<name>A0ACC0TQU2_9AGAM</name>
<comment type="caution">
    <text evidence="1">The sequence shown here is derived from an EMBL/GenBank/DDBJ whole genome shotgun (WGS) entry which is preliminary data.</text>
</comment>
<keyword evidence="2" id="KW-1185">Reference proteome</keyword>
<dbReference type="Proteomes" id="UP001207468">
    <property type="component" value="Unassembled WGS sequence"/>
</dbReference>
<feature type="non-terminal residue" evidence="1">
    <location>
        <position position="71"/>
    </location>
</feature>
<feature type="non-terminal residue" evidence="1">
    <location>
        <position position="1"/>
    </location>
</feature>
<evidence type="ECO:0000313" key="1">
    <source>
        <dbReference type="EMBL" id="KAI9429519.1"/>
    </source>
</evidence>
<protein>
    <submittedName>
        <fullName evidence="1">Uncharacterized protein</fullName>
    </submittedName>
</protein>
<gene>
    <name evidence="1" type="ORF">F5148DRAFT_954460</name>
</gene>
<proteinExistence type="predicted"/>
<dbReference type="EMBL" id="JAGFNK010001716">
    <property type="protein sequence ID" value="KAI9429519.1"/>
    <property type="molecule type" value="Genomic_DNA"/>
</dbReference>
<evidence type="ECO:0000313" key="2">
    <source>
        <dbReference type="Proteomes" id="UP001207468"/>
    </source>
</evidence>
<reference evidence="1" key="1">
    <citation type="submission" date="2021-03" db="EMBL/GenBank/DDBJ databases">
        <title>Evolutionary priming and transition to the ectomycorrhizal habit in an iconic lineage of mushroom-forming fungi: is preadaptation a requirement?</title>
        <authorList>
            <consortium name="DOE Joint Genome Institute"/>
            <person name="Looney B.P."/>
            <person name="Miyauchi S."/>
            <person name="Morin E."/>
            <person name="Drula E."/>
            <person name="Courty P.E."/>
            <person name="Chicoki N."/>
            <person name="Fauchery L."/>
            <person name="Kohler A."/>
            <person name="Kuo A."/>
            <person name="LaButti K."/>
            <person name="Pangilinan J."/>
            <person name="Lipzen A."/>
            <person name="Riley R."/>
            <person name="Andreopoulos W."/>
            <person name="He G."/>
            <person name="Johnson J."/>
            <person name="Barry K.W."/>
            <person name="Grigoriev I.V."/>
            <person name="Nagy L."/>
            <person name="Hibbett D."/>
            <person name="Henrissat B."/>
            <person name="Matheny P.B."/>
            <person name="Labbe J."/>
            <person name="Martin A.F."/>
        </authorList>
    </citation>
    <scope>NUCLEOTIDE SEQUENCE</scope>
    <source>
        <strain evidence="1">BPL698</strain>
    </source>
</reference>
<accession>A0ACC0TQU2</accession>
<organism evidence="1 2">
    <name type="scientific">Russula earlei</name>
    <dbReference type="NCBI Taxonomy" id="71964"/>
    <lineage>
        <taxon>Eukaryota</taxon>
        <taxon>Fungi</taxon>
        <taxon>Dikarya</taxon>
        <taxon>Basidiomycota</taxon>
        <taxon>Agaricomycotina</taxon>
        <taxon>Agaricomycetes</taxon>
        <taxon>Russulales</taxon>
        <taxon>Russulaceae</taxon>
        <taxon>Russula</taxon>
    </lineage>
</organism>
<sequence>VSNSLTSQISPVMAAAAAVRGLASNVLAFCPCLPSKFRLLVLMQYLPAGILSSFIPRQALQPGWRNWKPAA</sequence>